<proteinExistence type="inferred from homology"/>
<dbReference type="GO" id="GO:0042138">
    <property type="term" value="P:meiotic DNA double-strand break formation"/>
    <property type="evidence" value="ECO:0007669"/>
    <property type="project" value="InterPro"/>
</dbReference>
<dbReference type="Pfam" id="PF03195">
    <property type="entry name" value="LOB"/>
    <property type="match status" value="1"/>
</dbReference>
<reference evidence="4" key="2">
    <citation type="submission" date="2018-05" db="EMBL/GenBank/DDBJ databases">
        <title>OpunRS2 (Oryza punctata Reference Sequence Version 2).</title>
        <authorList>
            <person name="Zhang J."/>
            <person name="Kudrna D."/>
            <person name="Lee S."/>
            <person name="Talag J."/>
            <person name="Welchert J."/>
            <person name="Wing R.A."/>
        </authorList>
    </citation>
    <scope>NUCLEOTIDE SEQUENCE [LARGE SCALE GENOMIC DNA]</scope>
</reference>
<accession>A0A0E0MIP5</accession>
<feature type="coiled-coil region" evidence="2">
    <location>
        <begin position="337"/>
        <end position="364"/>
    </location>
</feature>
<dbReference type="eggNOG" id="ENOG502RXSP">
    <property type="taxonomic scope" value="Eukaryota"/>
</dbReference>
<dbReference type="Proteomes" id="UP000026962">
    <property type="component" value="Chromosome 12"/>
</dbReference>
<evidence type="ECO:0000256" key="1">
    <source>
        <dbReference type="ARBA" id="ARBA00005474"/>
    </source>
</evidence>
<evidence type="ECO:0000259" key="3">
    <source>
        <dbReference type="PROSITE" id="PS50891"/>
    </source>
</evidence>
<dbReference type="AlphaFoldDB" id="A0A0E0MIP5"/>
<keyword evidence="2" id="KW-0175">Coiled coil</keyword>
<evidence type="ECO:0000256" key="2">
    <source>
        <dbReference type="SAM" id="Coils"/>
    </source>
</evidence>
<comment type="similarity">
    <text evidence="1">Belongs to the LOB domain-containing protein family.</text>
</comment>
<evidence type="ECO:0000313" key="5">
    <source>
        <dbReference type="Proteomes" id="UP000026962"/>
    </source>
</evidence>
<name>A0A0E0MIP5_ORYPU</name>
<dbReference type="Gramene" id="OPUNC12G00430.1">
    <property type="protein sequence ID" value="OPUNC12G00430.1"/>
    <property type="gene ID" value="OPUNC12G00430"/>
</dbReference>
<dbReference type="InterPro" id="IPR044969">
    <property type="entry name" value="DFO"/>
</dbReference>
<evidence type="ECO:0000313" key="4">
    <source>
        <dbReference type="EnsemblPlants" id="OPUNC12G00430.1"/>
    </source>
</evidence>
<dbReference type="STRING" id="4537.A0A0E0MIP5"/>
<dbReference type="PANTHER" id="PTHR37176:SF1">
    <property type="entry name" value="PROTEIN DOUBLE-STRAND BREAK FORMATION"/>
    <property type="match status" value="1"/>
</dbReference>
<feature type="domain" description="LOB" evidence="3">
    <location>
        <begin position="257"/>
        <end position="358"/>
    </location>
</feature>
<dbReference type="EnsemblPlants" id="OPUNC12G00430.1">
    <property type="protein sequence ID" value="OPUNC12G00430.1"/>
    <property type="gene ID" value="OPUNC12G00430"/>
</dbReference>
<dbReference type="OMA" id="REKEACT"/>
<dbReference type="PANTHER" id="PTHR37176">
    <property type="entry name" value="F10K1.23"/>
    <property type="match status" value="1"/>
</dbReference>
<protein>
    <recommendedName>
        <fullName evidence="3">LOB domain-containing protein</fullName>
    </recommendedName>
</protein>
<sequence>MATTAGAGDEHLLSLLASALSHRRFGEQELRLLDAALSAGPDVSALLHTRSSARCLLREAAAQAFSVPDLGTRLSIADFFARAFALAGDVESCLAMRYEALLLREAKYPDDLHLQVSNEEWLTFAKDCLDNGFYTIASKAFANALVHIDPSCPRYLDPTNSILKKDKINGISGLQNLAKSLSALRSVQTQSAEYMKRKASEVNDKCNLHLQKAKLPGSSMFRLGIKTRNIRKLHCSRQRNLKESRGRKAMAGSGSGTPCASCKLLRRRCTSECVFAPYFPAEEAQRFAMVHRVFGASNVSKMLLDVPPPQRADAVSSLVYEANARMRDPVYGCVASISFLQHQVSQLQMQLALANAETAALQLQLQQDQDHHHQQCMLQEAFLKKESMWT</sequence>
<dbReference type="InterPro" id="IPR004883">
    <property type="entry name" value="LOB"/>
</dbReference>
<organism evidence="4">
    <name type="scientific">Oryza punctata</name>
    <name type="common">Red rice</name>
    <dbReference type="NCBI Taxonomy" id="4537"/>
    <lineage>
        <taxon>Eukaryota</taxon>
        <taxon>Viridiplantae</taxon>
        <taxon>Streptophyta</taxon>
        <taxon>Embryophyta</taxon>
        <taxon>Tracheophyta</taxon>
        <taxon>Spermatophyta</taxon>
        <taxon>Magnoliopsida</taxon>
        <taxon>Liliopsida</taxon>
        <taxon>Poales</taxon>
        <taxon>Poaceae</taxon>
        <taxon>BOP clade</taxon>
        <taxon>Oryzoideae</taxon>
        <taxon>Oryzeae</taxon>
        <taxon>Oryzinae</taxon>
        <taxon>Oryza</taxon>
    </lineage>
</organism>
<dbReference type="HOGENOM" id="CLU_054661_0_0_1"/>
<dbReference type="PROSITE" id="PS50891">
    <property type="entry name" value="LOB"/>
    <property type="match status" value="1"/>
</dbReference>
<keyword evidence="5" id="KW-1185">Reference proteome</keyword>
<reference evidence="4" key="1">
    <citation type="submission" date="2015-04" db="UniProtKB">
        <authorList>
            <consortium name="EnsemblPlants"/>
        </authorList>
    </citation>
    <scope>IDENTIFICATION</scope>
</reference>